<evidence type="ECO:0000313" key="3">
    <source>
        <dbReference type="EMBL" id="NID13482.1"/>
    </source>
</evidence>
<accession>A0ABX0QMY0</accession>
<reference evidence="4" key="1">
    <citation type="submission" date="2019-09" db="EMBL/GenBank/DDBJ databases">
        <authorList>
            <person name="Jung D.-H."/>
        </authorList>
    </citation>
    <scope>NUCLEOTIDE SEQUENCE [LARGE SCALE GENOMIC DNA]</scope>
    <source>
        <strain evidence="4">JA-25</strain>
    </source>
</reference>
<dbReference type="Gene3D" id="3.40.50.720">
    <property type="entry name" value="NAD(P)-binding Rossmann-like Domain"/>
    <property type="match status" value="1"/>
</dbReference>
<dbReference type="Proteomes" id="UP000606008">
    <property type="component" value="Unassembled WGS sequence"/>
</dbReference>
<evidence type="ECO:0000256" key="2">
    <source>
        <dbReference type="ARBA" id="ARBA00023002"/>
    </source>
</evidence>
<dbReference type="InterPro" id="IPR020904">
    <property type="entry name" value="Sc_DH/Rdtase_CS"/>
</dbReference>
<dbReference type="InterPro" id="IPR036291">
    <property type="entry name" value="NAD(P)-bd_dom_sf"/>
</dbReference>
<sequence length="264" mass="27968">MENPIFASAYPVAPVRLRRLADKVVFITGGNAGIGKACALQAAREGARVVIADLANSAHEETMRELSEIASAALFVPIDVASSASVKAAVEATVAQFGRLDIALNNAGIGGPYGGIHDMDDAVWQRIIDVNLTGQFYCVKYELQQFLKQGGGVIVNMASLAGLKAEHGLAPYTAAKHGVLGLTQNIAVQYAEQRIRANAICPYYIDTPLLAQAPAAIRQSWIDGTPMKRLGLPDEIAKAFIYLASDDSSYCNGTQLVIDGGAMC</sequence>
<keyword evidence="4" id="KW-1185">Reference proteome</keyword>
<organism evidence="3 4">
    <name type="scientific">Fibrivirga algicola</name>
    <dbReference type="NCBI Taxonomy" id="2950420"/>
    <lineage>
        <taxon>Bacteria</taxon>
        <taxon>Pseudomonadati</taxon>
        <taxon>Bacteroidota</taxon>
        <taxon>Cytophagia</taxon>
        <taxon>Cytophagales</taxon>
        <taxon>Spirosomataceae</taxon>
        <taxon>Fibrivirga</taxon>
    </lineage>
</organism>
<dbReference type="PANTHER" id="PTHR24321:SF8">
    <property type="entry name" value="ESTRADIOL 17-BETA-DEHYDROGENASE 8-RELATED"/>
    <property type="match status" value="1"/>
</dbReference>
<dbReference type="EC" id="1.1.1.47" evidence="3"/>
<dbReference type="PRINTS" id="PR00080">
    <property type="entry name" value="SDRFAMILY"/>
</dbReference>
<protein>
    <submittedName>
        <fullName evidence="3">Glucose 1-dehydrogenase</fullName>
        <ecNumber evidence="3">1.1.1.47</ecNumber>
    </submittedName>
</protein>
<dbReference type="CDD" id="cd05233">
    <property type="entry name" value="SDR_c"/>
    <property type="match status" value="1"/>
</dbReference>
<dbReference type="RefSeq" id="WP_166694005.1">
    <property type="nucleotide sequence ID" value="NZ_WAEL01000012.1"/>
</dbReference>
<name>A0ABX0QMY0_9BACT</name>
<keyword evidence="2 3" id="KW-0560">Oxidoreductase</keyword>
<comment type="caution">
    <text evidence="3">The sequence shown here is derived from an EMBL/GenBank/DDBJ whole genome shotgun (WGS) entry which is preliminary data.</text>
</comment>
<dbReference type="SUPFAM" id="SSF51735">
    <property type="entry name" value="NAD(P)-binding Rossmann-fold domains"/>
    <property type="match status" value="1"/>
</dbReference>
<evidence type="ECO:0000313" key="4">
    <source>
        <dbReference type="Proteomes" id="UP000606008"/>
    </source>
</evidence>
<gene>
    <name evidence="3" type="ORF">F7231_25165</name>
</gene>
<dbReference type="PROSITE" id="PS00061">
    <property type="entry name" value="ADH_SHORT"/>
    <property type="match status" value="1"/>
</dbReference>
<comment type="similarity">
    <text evidence="1">Belongs to the short-chain dehydrogenases/reductases (SDR) family.</text>
</comment>
<dbReference type="InterPro" id="IPR002347">
    <property type="entry name" value="SDR_fam"/>
</dbReference>
<dbReference type="NCBIfam" id="NF005559">
    <property type="entry name" value="PRK07231.1"/>
    <property type="match status" value="1"/>
</dbReference>
<dbReference type="PANTHER" id="PTHR24321">
    <property type="entry name" value="DEHYDROGENASES, SHORT CHAIN"/>
    <property type="match status" value="1"/>
</dbReference>
<proteinExistence type="inferred from homology"/>
<evidence type="ECO:0000256" key="1">
    <source>
        <dbReference type="ARBA" id="ARBA00006484"/>
    </source>
</evidence>
<dbReference type="Pfam" id="PF13561">
    <property type="entry name" value="adh_short_C2"/>
    <property type="match status" value="1"/>
</dbReference>
<reference evidence="4" key="2">
    <citation type="submission" date="2023-07" db="EMBL/GenBank/DDBJ databases">
        <authorList>
            <person name="Jung D.-H."/>
        </authorList>
    </citation>
    <scope>NUCLEOTIDE SEQUENCE [LARGE SCALE GENOMIC DNA]</scope>
    <source>
        <strain evidence="4">JA-25</strain>
    </source>
</reference>
<dbReference type="GO" id="GO:0047936">
    <property type="term" value="F:glucose 1-dehydrogenase [NAD(P)+] activity"/>
    <property type="evidence" value="ECO:0007669"/>
    <property type="project" value="UniProtKB-EC"/>
</dbReference>
<dbReference type="EMBL" id="WAEL01000012">
    <property type="protein sequence ID" value="NID13482.1"/>
    <property type="molecule type" value="Genomic_DNA"/>
</dbReference>
<dbReference type="PRINTS" id="PR00081">
    <property type="entry name" value="GDHRDH"/>
</dbReference>